<sequence>MSDERVIALSDLHRIMVEVGGPRPKVGIVEPAWNIDGFEFMRRLEATAFRKEHEIERLTRERDAAREDLINMGKPKVSPLPDGSDEPDHLRDIDDQGDASWFHDPDMGAR</sequence>
<dbReference type="EMBL" id="VCMV01000003">
    <property type="protein sequence ID" value="KAB0269031.1"/>
    <property type="molecule type" value="Genomic_DNA"/>
</dbReference>
<dbReference type="RefSeq" id="WP_150942088.1">
    <property type="nucleotide sequence ID" value="NZ_VCMV01000003.1"/>
</dbReference>
<reference evidence="2 3" key="1">
    <citation type="journal article" date="2019" name="Microorganisms">
        <title>Genome Insights into the Novel Species Microvirga brassicacearum, a Rapeseed Endophyte with Biotechnological Potential.</title>
        <authorList>
            <person name="Jimenez-Gomez A."/>
            <person name="Saati-Santamaria Z."/>
            <person name="Igual J.M."/>
            <person name="Rivas R."/>
            <person name="Mateos P.F."/>
            <person name="Garcia-Fraile P."/>
        </authorList>
    </citation>
    <scope>NUCLEOTIDE SEQUENCE [LARGE SCALE GENOMIC DNA]</scope>
    <source>
        <strain evidence="2 3">CDVBN77</strain>
    </source>
</reference>
<organism evidence="2 3">
    <name type="scientific">Microvirga brassicacearum</name>
    <dbReference type="NCBI Taxonomy" id="2580413"/>
    <lineage>
        <taxon>Bacteria</taxon>
        <taxon>Pseudomonadati</taxon>
        <taxon>Pseudomonadota</taxon>
        <taxon>Alphaproteobacteria</taxon>
        <taxon>Hyphomicrobiales</taxon>
        <taxon>Methylobacteriaceae</taxon>
        <taxon>Microvirga</taxon>
    </lineage>
</organism>
<comment type="caution">
    <text evidence="2">The sequence shown here is derived from an EMBL/GenBank/DDBJ whole genome shotgun (WGS) entry which is preliminary data.</text>
</comment>
<dbReference type="AlphaFoldDB" id="A0A5N3PH21"/>
<name>A0A5N3PH21_9HYPH</name>
<evidence type="ECO:0000256" key="1">
    <source>
        <dbReference type="SAM" id="MobiDB-lite"/>
    </source>
</evidence>
<dbReference type="Proteomes" id="UP000325684">
    <property type="component" value="Unassembled WGS sequence"/>
</dbReference>
<accession>A0A5N3PH21</accession>
<gene>
    <name evidence="2" type="ORF">FEZ63_02680</name>
</gene>
<protein>
    <submittedName>
        <fullName evidence="2">Uncharacterized protein</fullName>
    </submittedName>
</protein>
<evidence type="ECO:0000313" key="3">
    <source>
        <dbReference type="Proteomes" id="UP000325684"/>
    </source>
</evidence>
<feature type="region of interest" description="Disordered" evidence="1">
    <location>
        <begin position="64"/>
        <end position="110"/>
    </location>
</feature>
<proteinExistence type="predicted"/>
<feature type="compositionally biased region" description="Basic and acidic residues" evidence="1">
    <location>
        <begin position="101"/>
        <end position="110"/>
    </location>
</feature>
<keyword evidence="3" id="KW-1185">Reference proteome</keyword>
<evidence type="ECO:0000313" key="2">
    <source>
        <dbReference type="EMBL" id="KAB0269031.1"/>
    </source>
</evidence>